<protein>
    <submittedName>
        <fullName evidence="1">Uncharacterized protein</fullName>
    </submittedName>
</protein>
<reference evidence="1 2" key="1">
    <citation type="submission" date="2016-10" db="EMBL/GenBank/DDBJ databases">
        <authorList>
            <person name="de Groot N.N."/>
        </authorList>
    </citation>
    <scope>NUCLEOTIDE SEQUENCE [LARGE SCALE GENOMIC DNA]</scope>
    <source>
        <strain evidence="1 2">R-24608</strain>
    </source>
</reference>
<evidence type="ECO:0000313" key="1">
    <source>
        <dbReference type="EMBL" id="SFU30796.1"/>
    </source>
</evidence>
<dbReference type="Proteomes" id="UP000183656">
    <property type="component" value="Unassembled WGS sequence"/>
</dbReference>
<proteinExistence type="predicted"/>
<evidence type="ECO:0000313" key="2">
    <source>
        <dbReference type="Proteomes" id="UP000183656"/>
    </source>
</evidence>
<keyword evidence="2" id="KW-1185">Reference proteome</keyword>
<name>A0A1I7F3T1_9BURK</name>
<sequence>MADLPPVPLVPTVARLYTQNGYKRASVKSGPGAPLVQLADAQAAIGMWRQRAELRQAAFETAVRERDALMAAVHDAKRALENVTSGTAYPASIYALQRLHQALAPLA</sequence>
<organism evidence="1 2">
    <name type="scientific">Paenacidovorax caeni</name>
    <dbReference type="NCBI Taxonomy" id="343013"/>
    <lineage>
        <taxon>Bacteria</taxon>
        <taxon>Pseudomonadati</taxon>
        <taxon>Pseudomonadota</taxon>
        <taxon>Betaproteobacteria</taxon>
        <taxon>Burkholderiales</taxon>
        <taxon>Comamonadaceae</taxon>
        <taxon>Paenacidovorax</taxon>
    </lineage>
</organism>
<dbReference type="RefSeq" id="WP_139235301.1">
    <property type="nucleotide sequence ID" value="NZ_CYIG01000007.1"/>
</dbReference>
<accession>A0A1I7F3T1</accession>
<dbReference type="STRING" id="343013.SAMN04489707_1001151"/>
<dbReference type="AlphaFoldDB" id="A0A1I7F3T1"/>
<dbReference type="EMBL" id="FPBX01000001">
    <property type="protein sequence ID" value="SFU30796.1"/>
    <property type="molecule type" value="Genomic_DNA"/>
</dbReference>
<gene>
    <name evidence="1" type="ORF">SAMN04489707_1001151</name>
</gene>